<dbReference type="Gene3D" id="2.120.10.80">
    <property type="entry name" value="Kelch-type beta propeller"/>
    <property type="match status" value="2"/>
</dbReference>
<feature type="region of interest" description="Disordered" evidence="1">
    <location>
        <begin position="158"/>
        <end position="201"/>
    </location>
</feature>
<dbReference type="InterPro" id="IPR006652">
    <property type="entry name" value="Kelch_1"/>
</dbReference>
<sequence length="501" mass="52264">MGASYFKDVVSSKARQQLALQEAPSFQLELLLSAFMHCSTCDCSCVPEPLSLLVRGVIGFSRASGLFAHAVRALDLQAFKLASFVSKTAQTLLQSRVTEFARISMASNAGSTRDRAPSLFWNLSVPLWVGSAGEEYNALRGSGAVSQRAPGGSLKVGLHRNANGTNSWAPGEPVASSAPPRFPGTSVASAPRGPRRPSRAESLTTLAVSGTAQASTPGLYVCGGHASGVTLDGVERLNPGSGRWEVLPPMPTPRHGCAAASVIGILYVFGGANDSGLPLDTAERFDPLVRCWDVLPPVPTARHGAACAAVAGILYVIGGYDGEGVLAATERFDPASKRWETLPPMPTPRGRCAAAALDGLIFVAGGTDDDAKELDSLERLDPSSWSWQALPSMPTPRCGCAVAAMRGSLYVLGGRGGSEKLSAVERYDLATGCWESVTAMPTARDGCAAASSGEAIYVFGGRGIGQTLPVAECYDPRTGLWEQLPPMPHARCGCSAAAADR</sequence>
<accession>A0A813L3U2</accession>
<evidence type="ECO:0000256" key="1">
    <source>
        <dbReference type="SAM" id="MobiDB-lite"/>
    </source>
</evidence>
<dbReference type="InterPro" id="IPR011043">
    <property type="entry name" value="Gal_Oxase/kelch_b-propeller"/>
</dbReference>
<dbReference type="InterPro" id="IPR015915">
    <property type="entry name" value="Kelch-typ_b-propeller"/>
</dbReference>
<dbReference type="PANTHER" id="PTHR45632">
    <property type="entry name" value="LD33804P"/>
    <property type="match status" value="1"/>
</dbReference>
<dbReference type="SUPFAM" id="SSF50965">
    <property type="entry name" value="Galactose oxidase, central domain"/>
    <property type="match status" value="1"/>
</dbReference>
<dbReference type="EMBL" id="CAJNNW010033707">
    <property type="protein sequence ID" value="CAE8720001.1"/>
    <property type="molecule type" value="Genomic_DNA"/>
</dbReference>
<dbReference type="AlphaFoldDB" id="A0A813L3U2"/>
<dbReference type="SMART" id="SM00612">
    <property type="entry name" value="Kelch"/>
    <property type="match status" value="6"/>
</dbReference>
<evidence type="ECO:0000313" key="2">
    <source>
        <dbReference type="EMBL" id="CAE8720001.1"/>
    </source>
</evidence>
<name>A0A813L3U2_POLGL</name>
<dbReference type="PANTHER" id="PTHR45632:SF26">
    <property type="entry name" value="BTB DOMAIN-CONTAINING PROTEIN"/>
    <property type="match status" value="1"/>
</dbReference>
<dbReference type="PRINTS" id="PR00501">
    <property type="entry name" value="KELCHREPEAT"/>
</dbReference>
<proteinExistence type="predicted"/>
<protein>
    <submittedName>
        <fullName evidence="2">Uncharacterized protein</fullName>
    </submittedName>
</protein>
<evidence type="ECO:0000313" key="3">
    <source>
        <dbReference type="Proteomes" id="UP000626109"/>
    </source>
</evidence>
<reference evidence="2" key="1">
    <citation type="submission" date="2021-02" db="EMBL/GenBank/DDBJ databases">
        <authorList>
            <person name="Dougan E. K."/>
            <person name="Rhodes N."/>
            <person name="Thang M."/>
            <person name="Chan C."/>
        </authorList>
    </citation>
    <scope>NUCLEOTIDE SEQUENCE</scope>
</reference>
<organism evidence="2 3">
    <name type="scientific">Polarella glacialis</name>
    <name type="common">Dinoflagellate</name>
    <dbReference type="NCBI Taxonomy" id="89957"/>
    <lineage>
        <taxon>Eukaryota</taxon>
        <taxon>Sar</taxon>
        <taxon>Alveolata</taxon>
        <taxon>Dinophyceae</taxon>
        <taxon>Suessiales</taxon>
        <taxon>Suessiaceae</taxon>
        <taxon>Polarella</taxon>
    </lineage>
</organism>
<dbReference type="Pfam" id="PF24681">
    <property type="entry name" value="Kelch_KLHDC2_KLHL20_DRC7"/>
    <property type="match status" value="2"/>
</dbReference>
<gene>
    <name evidence="2" type="ORF">PGLA2088_LOCUS41035</name>
</gene>
<comment type="caution">
    <text evidence="2">The sequence shown here is derived from an EMBL/GenBank/DDBJ whole genome shotgun (WGS) entry which is preliminary data.</text>
</comment>
<dbReference type="Proteomes" id="UP000626109">
    <property type="component" value="Unassembled WGS sequence"/>
</dbReference>